<dbReference type="AlphaFoldDB" id="A0A078A2X5"/>
<accession>A0A078A2X5</accession>
<dbReference type="InterPro" id="IPR027417">
    <property type="entry name" value="P-loop_NTPase"/>
</dbReference>
<dbReference type="PANTHER" id="PTHR47977">
    <property type="entry name" value="RAS-RELATED PROTEIN RAB"/>
    <property type="match status" value="1"/>
</dbReference>
<evidence type="ECO:0000256" key="2">
    <source>
        <dbReference type="ARBA" id="ARBA00023134"/>
    </source>
</evidence>
<protein>
    <submittedName>
        <fullName evidence="3">Intraflagellar transport protein 27 homolog</fullName>
    </submittedName>
</protein>
<dbReference type="InterPro" id="IPR005225">
    <property type="entry name" value="Small_GTP-bd"/>
</dbReference>
<dbReference type="PROSITE" id="PS51421">
    <property type="entry name" value="RAS"/>
    <property type="match status" value="1"/>
</dbReference>
<dbReference type="FunFam" id="3.40.50.300:FF:001447">
    <property type="entry name" value="Ras-related protein Rab-1B"/>
    <property type="match status" value="1"/>
</dbReference>
<evidence type="ECO:0000256" key="1">
    <source>
        <dbReference type="ARBA" id="ARBA00022741"/>
    </source>
</evidence>
<dbReference type="GO" id="GO:0003924">
    <property type="term" value="F:GTPase activity"/>
    <property type="evidence" value="ECO:0007669"/>
    <property type="project" value="InterPro"/>
</dbReference>
<organism evidence="3 4">
    <name type="scientific">Stylonychia lemnae</name>
    <name type="common">Ciliate</name>
    <dbReference type="NCBI Taxonomy" id="5949"/>
    <lineage>
        <taxon>Eukaryota</taxon>
        <taxon>Sar</taxon>
        <taxon>Alveolata</taxon>
        <taxon>Ciliophora</taxon>
        <taxon>Intramacronucleata</taxon>
        <taxon>Spirotrichea</taxon>
        <taxon>Stichotrichia</taxon>
        <taxon>Sporadotrichida</taxon>
        <taxon>Oxytrichidae</taxon>
        <taxon>Stylonychinae</taxon>
        <taxon>Stylonychia</taxon>
    </lineage>
</organism>
<dbReference type="SMART" id="SM00175">
    <property type="entry name" value="RAB"/>
    <property type="match status" value="1"/>
</dbReference>
<reference evidence="3 4" key="1">
    <citation type="submission" date="2014-06" db="EMBL/GenBank/DDBJ databases">
        <authorList>
            <person name="Swart Estienne"/>
        </authorList>
    </citation>
    <scope>NUCLEOTIDE SEQUENCE [LARGE SCALE GENOMIC DNA]</scope>
    <source>
        <strain evidence="3 4">130c</strain>
    </source>
</reference>
<dbReference type="InParanoid" id="A0A078A2X5"/>
<dbReference type="InterPro" id="IPR001806">
    <property type="entry name" value="Small_GTPase"/>
</dbReference>
<keyword evidence="3" id="KW-0966">Cell projection</keyword>
<keyword evidence="1" id="KW-0547">Nucleotide-binding</keyword>
<evidence type="ECO:0000313" key="4">
    <source>
        <dbReference type="Proteomes" id="UP000039865"/>
    </source>
</evidence>
<dbReference type="Pfam" id="PF00071">
    <property type="entry name" value="Ras"/>
    <property type="match status" value="1"/>
</dbReference>
<dbReference type="SMART" id="SM00174">
    <property type="entry name" value="RHO"/>
    <property type="match status" value="1"/>
</dbReference>
<keyword evidence="3" id="KW-0969">Cilium</keyword>
<keyword evidence="4" id="KW-1185">Reference proteome</keyword>
<dbReference type="InterPro" id="IPR050227">
    <property type="entry name" value="Rab"/>
</dbReference>
<dbReference type="OMA" id="CFEISVK"/>
<dbReference type="NCBIfam" id="TIGR00231">
    <property type="entry name" value="small_GTP"/>
    <property type="match status" value="1"/>
</dbReference>
<dbReference type="SMART" id="SM00173">
    <property type="entry name" value="RAS"/>
    <property type="match status" value="1"/>
</dbReference>
<dbReference type="PROSITE" id="PS51419">
    <property type="entry name" value="RAB"/>
    <property type="match status" value="1"/>
</dbReference>
<dbReference type="PRINTS" id="PR00449">
    <property type="entry name" value="RASTRNSFRMNG"/>
</dbReference>
<keyword evidence="2" id="KW-0342">GTP-binding</keyword>
<keyword evidence="3" id="KW-0282">Flagellum</keyword>
<dbReference type="EMBL" id="CCKQ01005033">
    <property type="protein sequence ID" value="CDW76182.1"/>
    <property type="molecule type" value="Genomic_DNA"/>
</dbReference>
<evidence type="ECO:0000313" key="3">
    <source>
        <dbReference type="EMBL" id="CDW76182.1"/>
    </source>
</evidence>
<gene>
    <name evidence="3" type="primary">Contig8600.g9179</name>
    <name evidence="3" type="ORF">STYLEM_5181</name>
</gene>
<proteinExistence type="predicted"/>
<sequence>MSILRARVIVAGEPTVGKTSLVNQVIKGTFNHNYMMTQGCEYNIKEMPIEGKSYQRVELHLIDIAGQNIFKEITFELLGKANLIMLVYDVTNPDTFHLLRQWLEGIKQQNQGRQLIGVVVANKIDLENRIAVGPQDGHAFAKSIGFEFFEVSTLQGKNIEEPFQCLAEMFHQRYLDRIGALQHM</sequence>
<dbReference type="SUPFAM" id="SSF52540">
    <property type="entry name" value="P-loop containing nucleoside triphosphate hydrolases"/>
    <property type="match status" value="1"/>
</dbReference>
<dbReference type="GO" id="GO:0005525">
    <property type="term" value="F:GTP binding"/>
    <property type="evidence" value="ECO:0007669"/>
    <property type="project" value="UniProtKB-KW"/>
</dbReference>
<name>A0A078A2X5_STYLE</name>
<dbReference type="OrthoDB" id="265044at2759"/>
<dbReference type="Proteomes" id="UP000039865">
    <property type="component" value="Unassembled WGS sequence"/>
</dbReference>
<dbReference type="Gene3D" id="3.40.50.300">
    <property type="entry name" value="P-loop containing nucleotide triphosphate hydrolases"/>
    <property type="match status" value="1"/>
</dbReference>